<name>A0A433RRQ2_9BACL</name>
<reference evidence="4 5" key="1">
    <citation type="submission" date="2014-11" db="EMBL/GenBank/DDBJ databases">
        <title>Genome sequence and analysis of novel Kurthia sp.</title>
        <authorList>
            <person name="Lawson J.N."/>
            <person name="Gonzalez J.E."/>
            <person name="Rinauldi L."/>
            <person name="Xuan Z."/>
            <person name="Firman A."/>
            <person name="Shaddox L."/>
            <person name="Trudeau A."/>
            <person name="Shah S."/>
            <person name="Reiman D."/>
        </authorList>
    </citation>
    <scope>NUCLEOTIDE SEQUENCE [LARGE SCALE GENOMIC DNA]</scope>
    <source>
        <strain evidence="4 5">3B1D</strain>
    </source>
</reference>
<dbReference type="InterPro" id="IPR050624">
    <property type="entry name" value="HTH-type_Tx_Regulator"/>
</dbReference>
<accession>A0A433RRQ2</accession>
<feature type="domain" description="HTH tetR-type" evidence="3">
    <location>
        <begin position="2"/>
        <end position="62"/>
    </location>
</feature>
<comment type="caution">
    <text evidence="4">The sequence shown here is derived from an EMBL/GenBank/DDBJ whole genome shotgun (WGS) entry which is preliminary data.</text>
</comment>
<dbReference type="Gene3D" id="1.10.357.10">
    <property type="entry name" value="Tetracycline Repressor, domain 2"/>
    <property type="match status" value="1"/>
</dbReference>
<evidence type="ECO:0000256" key="1">
    <source>
        <dbReference type="ARBA" id="ARBA00023125"/>
    </source>
</evidence>
<dbReference type="InterPro" id="IPR009057">
    <property type="entry name" value="Homeodomain-like_sf"/>
</dbReference>
<organism evidence="4 5">
    <name type="scientific">Candidatus Kurthia intestinigallinarum</name>
    <dbReference type="NCBI Taxonomy" id="1562256"/>
    <lineage>
        <taxon>Bacteria</taxon>
        <taxon>Bacillati</taxon>
        <taxon>Bacillota</taxon>
        <taxon>Bacilli</taxon>
        <taxon>Bacillales</taxon>
        <taxon>Caryophanaceae</taxon>
        <taxon>Kurthia</taxon>
    </lineage>
</organism>
<evidence type="ECO:0000259" key="3">
    <source>
        <dbReference type="PROSITE" id="PS50977"/>
    </source>
</evidence>
<keyword evidence="1 2" id="KW-0238">DNA-binding</keyword>
<dbReference type="RefSeq" id="WP_126991273.1">
    <property type="nucleotide sequence ID" value="NZ_JTFC01000033.1"/>
</dbReference>
<dbReference type="OrthoDB" id="9812993at2"/>
<evidence type="ECO:0000313" key="4">
    <source>
        <dbReference type="EMBL" id="RUS53845.1"/>
    </source>
</evidence>
<dbReference type="PROSITE" id="PS50977">
    <property type="entry name" value="HTH_TETR_2"/>
    <property type="match status" value="1"/>
</dbReference>
<dbReference type="InterPro" id="IPR001647">
    <property type="entry name" value="HTH_TetR"/>
</dbReference>
<dbReference type="GO" id="GO:0003677">
    <property type="term" value="F:DNA binding"/>
    <property type="evidence" value="ECO:0007669"/>
    <property type="project" value="UniProtKB-UniRule"/>
</dbReference>
<gene>
    <name evidence="4" type="ORF">QI30_14200</name>
</gene>
<dbReference type="Pfam" id="PF00440">
    <property type="entry name" value="TetR_N"/>
    <property type="match status" value="1"/>
</dbReference>
<evidence type="ECO:0000256" key="2">
    <source>
        <dbReference type="PROSITE-ProRule" id="PRU00335"/>
    </source>
</evidence>
<dbReference type="EMBL" id="JTFC01000033">
    <property type="protein sequence ID" value="RUS53845.1"/>
    <property type="molecule type" value="Genomic_DNA"/>
</dbReference>
<dbReference type="SUPFAM" id="SSF46689">
    <property type="entry name" value="Homeodomain-like"/>
    <property type="match status" value="1"/>
</dbReference>
<keyword evidence="5" id="KW-1185">Reference proteome</keyword>
<proteinExistence type="predicted"/>
<protein>
    <submittedName>
        <fullName evidence="4">Transcriptional regulator</fullName>
    </submittedName>
</protein>
<dbReference type="Proteomes" id="UP000288623">
    <property type="component" value="Unassembled WGS sequence"/>
</dbReference>
<dbReference type="PANTHER" id="PTHR43479:SF22">
    <property type="entry name" value="TRANSCRIPTIONAL REGULATOR, TETR FAMILY"/>
    <property type="match status" value="1"/>
</dbReference>
<dbReference type="AlphaFoldDB" id="A0A433RRQ2"/>
<dbReference type="PANTHER" id="PTHR43479">
    <property type="entry name" value="ACREF/ENVCD OPERON REPRESSOR-RELATED"/>
    <property type="match status" value="1"/>
</dbReference>
<evidence type="ECO:0000313" key="5">
    <source>
        <dbReference type="Proteomes" id="UP000288623"/>
    </source>
</evidence>
<dbReference type="PRINTS" id="PR00455">
    <property type="entry name" value="HTHTETR"/>
</dbReference>
<dbReference type="PROSITE" id="PS01081">
    <property type="entry name" value="HTH_TETR_1"/>
    <property type="match status" value="1"/>
</dbReference>
<feature type="DNA-binding region" description="H-T-H motif" evidence="2">
    <location>
        <begin position="25"/>
        <end position="44"/>
    </location>
</feature>
<sequence>MNNRKRQIIQACIKLFSEKGFVETSIQEIIEEAKISKGTFYNYFPSKKDCLIAILDIGRKETTVRKVKAITGKEKNDKSVLAAQLIATMQVNHEHNLLPIFESILHSGDKDLKRLVDQNLLQEIDWTARRLLDVYGTKLVPYHYDASILLFGMMHQMFHIGKLINYPRGNAMEFITFALDQLDAITPTLISNQKTMLGPTFEEFINENIEARVIDKEELLKQLHGFKSYLKDLSNQQQEYIAYLIEELERDTPRYHVINAVAFQFYNSFRDTPHAPEAIEITNQLWQLSKNNS</sequence>
<dbReference type="InterPro" id="IPR023772">
    <property type="entry name" value="DNA-bd_HTH_TetR-type_CS"/>
</dbReference>